<keyword evidence="1" id="KW-0812">Transmembrane</keyword>
<evidence type="ECO:0000313" key="3">
    <source>
        <dbReference type="EMBL" id="GAA4797353.1"/>
    </source>
</evidence>
<dbReference type="InterPro" id="IPR036188">
    <property type="entry name" value="FAD/NAD-bd_sf"/>
</dbReference>
<dbReference type="Pfam" id="PF01266">
    <property type="entry name" value="DAO"/>
    <property type="match status" value="1"/>
</dbReference>
<accession>A0ABP9BQ36</accession>
<feature type="transmembrane region" description="Helical" evidence="1">
    <location>
        <begin position="361"/>
        <end position="382"/>
    </location>
</feature>
<proteinExistence type="predicted"/>
<keyword evidence="1" id="KW-1133">Transmembrane helix</keyword>
<dbReference type="EMBL" id="BAABIQ010000038">
    <property type="protein sequence ID" value="GAA4797353.1"/>
    <property type="molecule type" value="Genomic_DNA"/>
</dbReference>
<evidence type="ECO:0000259" key="2">
    <source>
        <dbReference type="Pfam" id="PF01266"/>
    </source>
</evidence>
<dbReference type="InterPro" id="IPR006076">
    <property type="entry name" value="FAD-dep_OxRdtase"/>
</dbReference>
<dbReference type="PANTHER" id="PTHR13847:SF201">
    <property type="entry name" value="PUTATIBE OXIDOREDUCTASE"/>
    <property type="match status" value="1"/>
</dbReference>
<comment type="caution">
    <text evidence="3">The sequence shown here is derived from an EMBL/GenBank/DDBJ whole genome shotgun (WGS) entry which is preliminary data.</text>
</comment>
<dbReference type="PANTHER" id="PTHR13847">
    <property type="entry name" value="SARCOSINE DEHYDROGENASE-RELATED"/>
    <property type="match status" value="1"/>
</dbReference>
<evidence type="ECO:0000313" key="4">
    <source>
        <dbReference type="Proteomes" id="UP001501411"/>
    </source>
</evidence>
<gene>
    <name evidence="3" type="ORF">GCM10023231_27340</name>
</gene>
<organism evidence="3 4">
    <name type="scientific">Olivibacter ginsenosidimutans</name>
    <dbReference type="NCBI Taxonomy" id="1176537"/>
    <lineage>
        <taxon>Bacteria</taxon>
        <taxon>Pseudomonadati</taxon>
        <taxon>Bacteroidota</taxon>
        <taxon>Sphingobacteriia</taxon>
        <taxon>Sphingobacteriales</taxon>
        <taxon>Sphingobacteriaceae</taxon>
        <taxon>Olivibacter</taxon>
    </lineage>
</organism>
<dbReference type="Gene3D" id="3.50.50.60">
    <property type="entry name" value="FAD/NAD(P)-binding domain"/>
    <property type="match status" value="1"/>
</dbReference>
<dbReference type="SUPFAM" id="SSF51905">
    <property type="entry name" value="FAD/NAD(P)-binding domain"/>
    <property type="match status" value="1"/>
</dbReference>
<evidence type="ECO:0000256" key="1">
    <source>
        <dbReference type="SAM" id="Phobius"/>
    </source>
</evidence>
<dbReference type="RefSeq" id="WP_345232358.1">
    <property type="nucleotide sequence ID" value="NZ_BAABIQ010000038.1"/>
</dbReference>
<dbReference type="Proteomes" id="UP001501411">
    <property type="component" value="Unassembled WGS sequence"/>
</dbReference>
<sequence length="401" mass="45103">MDLHSGSPFWALKNPLFQETDTLTEPIQTDVLIIGSGITGALVAHELCTAGIACAIVDKRSIAGGSTSASTAQLQYEIDVPLHELAEQVGEEKAAFAYRASLKSIADLKKVVKQTGISAEFTQVPTLLLASNRKGLRALKEEYAIRTKHKLPVSFLDREALKETYDIDRFGALKNNASAQIDCYRMATELLGYHRNNHQLKLFPYTEVIAYKRNADHFIVETQKGVSISCKYMVIAAGFEAGRFLPKKVMKLISTYALVSEPLPTESLWPERCLIWETRQPYFYLRTTSDNRIMMGGEDIPFKNAALRDIKLPEKTKVLENKFRKLFPHIPMVTDFSWCGTFSSTNDGLPYIGEYKDKKNLFFALGYGGNGITFSMIAAQLIRNKIQGKKDKREEVFGFER</sequence>
<protein>
    <submittedName>
        <fullName evidence="3">FAD-dependent oxidoreductase</fullName>
    </submittedName>
</protein>
<name>A0ABP9BQ36_9SPHI</name>
<dbReference type="Gene3D" id="3.30.9.10">
    <property type="entry name" value="D-Amino Acid Oxidase, subunit A, domain 2"/>
    <property type="match status" value="1"/>
</dbReference>
<reference evidence="4" key="1">
    <citation type="journal article" date="2019" name="Int. J. Syst. Evol. Microbiol.">
        <title>The Global Catalogue of Microorganisms (GCM) 10K type strain sequencing project: providing services to taxonomists for standard genome sequencing and annotation.</title>
        <authorList>
            <consortium name="The Broad Institute Genomics Platform"/>
            <consortium name="The Broad Institute Genome Sequencing Center for Infectious Disease"/>
            <person name="Wu L."/>
            <person name="Ma J."/>
        </authorList>
    </citation>
    <scope>NUCLEOTIDE SEQUENCE [LARGE SCALE GENOMIC DNA]</scope>
    <source>
        <strain evidence="4">JCM 18200</strain>
    </source>
</reference>
<keyword evidence="1" id="KW-0472">Membrane</keyword>
<feature type="domain" description="FAD dependent oxidoreductase" evidence="2">
    <location>
        <begin position="30"/>
        <end position="382"/>
    </location>
</feature>
<keyword evidence="4" id="KW-1185">Reference proteome</keyword>